<dbReference type="EMBL" id="NOWF01000003">
    <property type="protein sequence ID" value="OYD08246.1"/>
    <property type="molecule type" value="Genomic_DNA"/>
</dbReference>
<dbReference type="Proteomes" id="UP000215459">
    <property type="component" value="Unassembled WGS sequence"/>
</dbReference>
<evidence type="ECO:0000256" key="4">
    <source>
        <dbReference type="ARBA" id="ARBA00022807"/>
    </source>
</evidence>
<dbReference type="SUPFAM" id="SSF118010">
    <property type="entry name" value="TM1457-like"/>
    <property type="match status" value="1"/>
</dbReference>
<keyword evidence="4" id="KW-0788">Thiol protease</keyword>
<dbReference type="GO" id="GO:0008234">
    <property type="term" value="F:cysteine-type peptidase activity"/>
    <property type="evidence" value="ECO:0007669"/>
    <property type="project" value="UniProtKB-KW"/>
</dbReference>
<accession>A0A235B7H5</accession>
<comment type="caution">
    <text evidence="7">The sequence shown here is derived from an EMBL/GenBank/DDBJ whole genome shotgun (WGS) entry which is preliminary data.</text>
</comment>
<evidence type="ECO:0000313" key="8">
    <source>
        <dbReference type="Proteomes" id="UP000215459"/>
    </source>
</evidence>
<dbReference type="Pfam" id="PF04327">
    <property type="entry name" value="Peptidase_Prp"/>
    <property type="match status" value="1"/>
</dbReference>
<evidence type="ECO:0000256" key="1">
    <source>
        <dbReference type="ARBA" id="ARBA00022517"/>
    </source>
</evidence>
<evidence type="ECO:0000256" key="5">
    <source>
        <dbReference type="ARBA" id="ARBA00044503"/>
    </source>
</evidence>
<evidence type="ECO:0000256" key="6">
    <source>
        <dbReference type="ARBA" id="ARBA00044538"/>
    </source>
</evidence>
<comment type="similarity">
    <text evidence="5">Belongs to the Prp family.</text>
</comment>
<dbReference type="PANTHER" id="PTHR39178:SF1">
    <property type="entry name" value="RIBOSOMAL-PROCESSING CYSTEINE PROTEASE PRP"/>
    <property type="match status" value="1"/>
</dbReference>
<dbReference type="Gene3D" id="3.30.70.1490">
    <property type="entry name" value="Cysteine protease Prp"/>
    <property type="match status" value="1"/>
</dbReference>
<proteinExistence type="inferred from homology"/>
<keyword evidence="1" id="KW-0690">Ribosome biogenesis</keyword>
<evidence type="ECO:0000313" key="7">
    <source>
        <dbReference type="EMBL" id="OYD08246.1"/>
    </source>
</evidence>
<dbReference type="OrthoDB" id="48998at2"/>
<keyword evidence="3" id="KW-0378">Hydrolase</keyword>
<evidence type="ECO:0000256" key="3">
    <source>
        <dbReference type="ARBA" id="ARBA00022801"/>
    </source>
</evidence>
<dbReference type="GO" id="GO:0006508">
    <property type="term" value="P:proteolysis"/>
    <property type="evidence" value="ECO:0007669"/>
    <property type="project" value="UniProtKB-KW"/>
</dbReference>
<dbReference type="InterPro" id="IPR007422">
    <property type="entry name" value="Peptidase_Prp"/>
</dbReference>
<organism evidence="7 8">
    <name type="scientific">Paludifilum halophilum</name>
    <dbReference type="NCBI Taxonomy" id="1642702"/>
    <lineage>
        <taxon>Bacteria</taxon>
        <taxon>Bacillati</taxon>
        <taxon>Bacillota</taxon>
        <taxon>Bacilli</taxon>
        <taxon>Bacillales</taxon>
        <taxon>Thermoactinomycetaceae</taxon>
        <taxon>Paludifilum</taxon>
    </lineage>
</organism>
<dbReference type="CDD" id="cd16332">
    <property type="entry name" value="Prp-like"/>
    <property type="match status" value="1"/>
</dbReference>
<reference evidence="7 8" key="1">
    <citation type="submission" date="2017-07" db="EMBL/GenBank/DDBJ databases">
        <title>The genome sequence of Paludifilum halophilum highlights mechanisms for microbial adaptation to high salt environemnts.</title>
        <authorList>
            <person name="Belbahri L."/>
        </authorList>
    </citation>
    <scope>NUCLEOTIDE SEQUENCE [LARGE SCALE GENOMIC DNA]</scope>
    <source>
        <strain evidence="7 8">DSM 102817</strain>
    </source>
</reference>
<dbReference type="PANTHER" id="PTHR39178">
    <property type="entry name" value="HYPOTHETICAL RIBOSOME-ASSOCIATED PROTEIN"/>
    <property type="match status" value="1"/>
</dbReference>
<sequence>MIRITVNRDEEGRIAGIRVRGHADYGEYGQDIVCAAVSGITIGLTNASESLLGVRLFREEDNTDGELDLRVPAGLSSETDGRVRFLLEAMQSSLRSIADEYKDYVQMDEHS</sequence>
<dbReference type="AlphaFoldDB" id="A0A235B7H5"/>
<keyword evidence="2" id="KW-0645">Protease</keyword>
<dbReference type="InterPro" id="IPR036764">
    <property type="entry name" value="Peptidase_Prp_sf"/>
</dbReference>
<dbReference type="GO" id="GO:0042254">
    <property type="term" value="P:ribosome biogenesis"/>
    <property type="evidence" value="ECO:0007669"/>
    <property type="project" value="UniProtKB-KW"/>
</dbReference>
<evidence type="ECO:0000256" key="2">
    <source>
        <dbReference type="ARBA" id="ARBA00022670"/>
    </source>
</evidence>
<keyword evidence="8" id="KW-1185">Reference proteome</keyword>
<dbReference type="RefSeq" id="WP_094263551.1">
    <property type="nucleotide sequence ID" value="NZ_NOWF01000003.1"/>
</dbReference>
<gene>
    <name evidence="7" type="ORF">CHM34_05175</name>
</gene>
<name>A0A235B7H5_9BACL</name>
<protein>
    <recommendedName>
        <fullName evidence="6">Ribosomal processing cysteine protease Prp</fullName>
    </recommendedName>
</protein>